<reference evidence="6" key="1">
    <citation type="submission" date="2020-05" db="EMBL/GenBank/DDBJ databases">
        <authorList>
            <person name="Chiriac C."/>
            <person name="Salcher M."/>
            <person name="Ghai R."/>
            <person name="Kavagutti S V."/>
        </authorList>
    </citation>
    <scope>NUCLEOTIDE SEQUENCE</scope>
</reference>
<dbReference type="NCBIfam" id="NF005912">
    <property type="entry name" value="PRK07904.1"/>
    <property type="match status" value="1"/>
</dbReference>
<dbReference type="SUPFAM" id="SSF51735">
    <property type="entry name" value="NAD(P)-binding Rossmann-fold domains"/>
    <property type="match status" value="1"/>
</dbReference>
<evidence type="ECO:0000313" key="5">
    <source>
        <dbReference type="EMBL" id="CAB4890452.1"/>
    </source>
</evidence>
<name>A0A6J7QVM3_9ZZZZ</name>
<organism evidence="6">
    <name type="scientific">freshwater metagenome</name>
    <dbReference type="NCBI Taxonomy" id="449393"/>
    <lineage>
        <taxon>unclassified sequences</taxon>
        <taxon>metagenomes</taxon>
        <taxon>ecological metagenomes</taxon>
    </lineage>
</organism>
<dbReference type="EMBL" id="CAFBPS010000009">
    <property type="protein sequence ID" value="CAB5020916.1"/>
    <property type="molecule type" value="Genomic_DNA"/>
</dbReference>
<comment type="similarity">
    <text evidence="1">Belongs to the short-chain dehydrogenases/reductases (SDR) family.</text>
</comment>
<evidence type="ECO:0000313" key="4">
    <source>
        <dbReference type="EMBL" id="CAB4856737.1"/>
    </source>
</evidence>
<dbReference type="PANTHER" id="PTHR43669:SF6">
    <property type="entry name" value="DECAPRENYLPHOSPHORYL-2-KETO-BETA-D-ERYTHRO-PENTOSE REDUCTASE"/>
    <property type="match status" value="1"/>
</dbReference>
<dbReference type="InterPro" id="IPR036291">
    <property type="entry name" value="NAD(P)-bd_dom_sf"/>
</dbReference>
<dbReference type="EMBL" id="CAFBMF010000011">
    <property type="protein sequence ID" value="CAB4890452.1"/>
    <property type="molecule type" value="Genomic_DNA"/>
</dbReference>
<dbReference type="PRINTS" id="PR00081">
    <property type="entry name" value="GDHRDH"/>
</dbReference>
<dbReference type="EMBL" id="CAEZZP010000040">
    <property type="protein sequence ID" value="CAB4770665.1"/>
    <property type="molecule type" value="Genomic_DNA"/>
</dbReference>
<dbReference type="PROSITE" id="PS00061">
    <property type="entry name" value="ADH_SHORT"/>
    <property type="match status" value="1"/>
</dbReference>
<dbReference type="PANTHER" id="PTHR43669">
    <property type="entry name" value="5-KETO-D-GLUCONATE 5-REDUCTASE"/>
    <property type="match status" value="1"/>
</dbReference>
<dbReference type="EMBL" id="CAFBLJ010000006">
    <property type="protein sequence ID" value="CAB4856737.1"/>
    <property type="molecule type" value="Genomic_DNA"/>
</dbReference>
<dbReference type="Pfam" id="PF00106">
    <property type="entry name" value="adh_short"/>
    <property type="match status" value="1"/>
</dbReference>
<sequence>MENAVGEVQNILVLGGRSEIGVAIARELVTPSTQRVTLACRQPVESRDVEASLARNGLRVESVSFDAADTASHAGFVDNIVAGSGDLDVVILAFGILGSQEQCDDDAQSAVKIAHTNYTGAVSIAMEITKRFRQQGHGRLIILSSVAGERTRKANYVYGSTKAGLDAFAQGLSDAMVGSGASVMIVRPGFVHSAMTTGMKAAPFSTTPDVVAKLTVKGLRAGKRIVWTPGILRWVFMVMRHLPVAIWRRMPMG</sequence>
<dbReference type="AlphaFoldDB" id="A0A6J7QVM3"/>
<protein>
    <submittedName>
        <fullName evidence="6">Unannotated protein</fullName>
    </submittedName>
</protein>
<dbReference type="Gene3D" id="3.40.50.720">
    <property type="entry name" value="NAD(P)-binding Rossmann-like Domain"/>
    <property type="match status" value="1"/>
</dbReference>
<dbReference type="GO" id="GO:0016491">
    <property type="term" value="F:oxidoreductase activity"/>
    <property type="evidence" value="ECO:0007669"/>
    <property type="project" value="UniProtKB-KW"/>
</dbReference>
<evidence type="ECO:0000256" key="2">
    <source>
        <dbReference type="ARBA" id="ARBA00023002"/>
    </source>
</evidence>
<evidence type="ECO:0000313" key="6">
    <source>
        <dbReference type="EMBL" id="CAB5020916.1"/>
    </source>
</evidence>
<dbReference type="InterPro" id="IPR020904">
    <property type="entry name" value="Sc_DH/Rdtase_CS"/>
</dbReference>
<dbReference type="InterPro" id="IPR002347">
    <property type="entry name" value="SDR_fam"/>
</dbReference>
<gene>
    <name evidence="3" type="ORF">UFOPK2880_00801</name>
    <name evidence="4" type="ORF">UFOPK3304_00211</name>
    <name evidence="5" type="ORF">UFOPK3494_00306</name>
    <name evidence="6" type="ORF">UFOPK4134_00269</name>
</gene>
<keyword evidence="2" id="KW-0560">Oxidoreductase</keyword>
<evidence type="ECO:0000256" key="1">
    <source>
        <dbReference type="ARBA" id="ARBA00006484"/>
    </source>
</evidence>
<accession>A0A6J7QVM3</accession>
<evidence type="ECO:0000313" key="3">
    <source>
        <dbReference type="EMBL" id="CAB4770665.1"/>
    </source>
</evidence>
<proteinExistence type="inferred from homology"/>